<evidence type="ECO:0000256" key="1">
    <source>
        <dbReference type="ARBA" id="ARBA00023157"/>
    </source>
</evidence>
<dbReference type="AlphaFoldDB" id="A0AAR5PP88"/>
<reference evidence="6" key="1">
    <citation type="journal article" date="2013" name="Genome Biol.">
        <title>Draft genome of the mountain pine beetle, Dendroctonus ponderosae Hopkins, a major forest pest.</title>
        <authorList>
            <person name="Keeling C.I."/>
            <person name="Yuen M.M."/>
            <person name="Liao N.Y."/>
            <person name="Docking T.R."/>
            <person name="Chan S.K."/>
            <person name="Taylor G.A."/>
            <person name="Palmquist D.L."/>
            <person name="Jackman S.D."/>
            <person name="Nguyen A."/>
            <person name="Li M."/>
            <person name="Henderson H."/>
            <person name="Janes J.K."/>
            <person name="Zhao Y."/>
            <person name="Pandoh P."/>
            <person name="Moore R."/>
            <person name="Sperling F.A."/>
            <person name="Huber D.P."/>
            <person name="Birol I."/>
            <person name="Jones S.J."/>
            <person name="Bohlmann J."/>
        </authorList>
    </citation>
    <scope>NUCLEOTIDE SEQUENCE</scope>
</reference>
<feature type="signal peptide" evidence="3">
    <location>
        <begin position="1"/>
        <end position="22"/>
    </location>
</feature>
<dbReference type="PANTHER" id="PTHR10574">
    <property type="entry name" value="NETRIN/LAMININ-RELATED"/>
    <property type="match status" value="1"/>
</dbReference>
<dbReference type="InterPro" id="IPR008211">
    <property type="entry name" value="Laminin_N"/>
</dbReference>
<evidence type="ECO:0000313" key="6">
    <source>
        <dbReference type="Proteomes" id="UP000019118"/>
    </source>
</evidence>
<reference evidence="5" key="2">
    <citation type="submission" date="2024-08" db="UniProtKB">
        <authorList>
            <consortium name="EnsemblMetazoa"/>
        </authorList>
    </citation>
    <scope>IDENTIFICATION</scope>
</reference>
<dbReference type="EnsemblMetazoa" id="XM_019907275.1">
    <property type="protein sequence ID" value="XP_019762834.1"/>
    <property type="gene ID" value="LOC109539495"/>
</dbReference>
<evidence type="ECO:0000256" key="3">
    <source>
        <dbReference type="SAM" id="SignalP"/>
    </source>
</evidence>
<keyword evidence="1" id="KW-1015">Disulfide bond</keyword>
<name>A0AAR5PP88_DENPD</name>
<accession>A0AAR5PP88</accession>
<dbReference type="Pfam" id="PF00055">
    <property type="entry name" value="Laminin_N"/>
    <property type="match status" value="1"/>
</dbReference>
<sequence length="245" mass="27796">MHRSALVAQLCALFVLFEKCMGQLLQEIDQSPAIGIKGTRCYDQFNRPQRCIPEFINAAFNMEMEATNTCGIDGEQEYCVQTGISGVRKSCSVCFPGQYHARFLTDIHNVDNPTWWQSQTMLEGIQYFSQVNLTLRFGKAFDITYIRLWFMSPRPESFSILKKTTADGPWVPFQYYSATCRDTYGLPDHIYTSKGEETRALCTSEYSDISPLRGGNVAFGTLEGRPSAYSFDTSPELQVSHQTFL</sequence>
<dbReference type="Gene3D" id="2.60.120.260">
    <property type="entry name" value="Galactose-binding domain-like"/>
    <property type="match status" value="1"/>
</dbReference>
<evidence type="ECO:0000259" key="4">
    <source>
        <dbReference type="PROSITE" id="PS51117"/>
    </source>
</evidence>
<dbReference type="GO" id="GO:0007411">
    <property type="term" value="P:axon guidance"/>
    <property type="evidence" value="ECO:0007669"/>
    <property type="project" value="TreeGrafter"/>
</dbReference>
<dbReference type="GO" id="GO:0009888">
    <property type="term" value="P:tissue development"/>
    <property type="evidence" value="ECO:0007669"/>
    <property type="project" value="TreeGrafter"/>
</dbReference>
<evidence type="ECO:0000313" key="5">
    <source>
        <dbReference type="EnsemblMetazoa" id="XP_019762834.1"/>
    </source>
</evidence>
<evidence type="ECO:0000256" key="2">
    <source>
        <dbReference type="ARBA" id="ARBA00023292"/>
    </source>
</evidence>
<dbReference type="InterPro" id="IPR050440">
    <property type="entry name" value="Laminin/Netrin_ECM"/>
</dbReference>
<dbReference type="PANTHER" id="PTHR10574:SF435">
    <property type="entry name" value="LAMININ SUBUNIT GAMMA-1"/>
    <property type="match status" value="1"/>
</dbReference>
<dbReference type="PROSITE" id="PS51117">
    <property type="entry name" value="LAMININ_NTER"/>
    <property type="match status" value="1"/>
</dbReference>
<keyword evidence="6" id="KW-1185">Reference proteome</keyword>
<keyword evidence="3" id="KW-0732">Signal</keyword>
<proteinExistence type="predicted"/>
<dbReference type="EnsemblMetazoa" id="XM_019907273.1">
    <property type="protein sequence ID" value="XP_019762832.1"/>
    <property type="gene ID" value="LOC109539495"/>
</dbReference>
<organism evidence="5 6">
    <name type="scientific">Dendroctonus ponderosae</name>
    <name type="common">Mountain pine beetle</name>
    <dbReference type="NCBI Taxonomy" id="77166"/>
    <lineage>
        <taxon>Eukaryota</taxon>
        <taxon>Metazoa</taxon>
        <taxon>Ecdysozoa</taxon>
        <taxon>Arthropoda</taxon>
        <taxon>Hexapoda</taxon>
        <taxon>Insecta</taxon>
        <taxon>Pterygota</taxon>
        <taxon>Neoptera</taxon>
        <taxon>Endopterygota</taxon>
        <taxon>Coleoptera</taxon>
        <taxon>Polyphaga</taxon>
        <taxon>Cucujiformia</taxon>
        <taxon>Curculionidae</taxon>
        <taxon>Scolytinae</taxon>
        <taxon>Dendroctonus</taxon>
    </lineage>
</organism>
<feature type="chain" id="PRO_5044712621" description="Laminin N-terminal domain-containing protein" evidence="3">
    <location>
        <begin position="23"/>
        <end position="245"/>
    </location>
</feature>
<dbReference type="SMART" id="SM00136">
    <property type="entry name" value="LamNT"/>
    <property type="match status" value="1"/>
</dbReference>
<dbReference type="Proteomes" id="UP000019118">
    <property type="component" value="Unassembled WGS sequence"/>
</dbReference>
<protein>
    <recommendedName>
        <fullName evidence="4">Laminin N-terminal domain-containing protein</fullName>
    </recommendedName>
</protein>
<feature type="domain" description="Laminin N-terminal" evidence="4">
    <location>
        <begin position="47"/>
        <end position="245"/>
    </location>
</feature>
<dbReference type="GO" id="GO:0005604">
    <property type="term" value="C:basement membrane"/>
    <property type="evidence" value="ECO:0007669"/>
    <property type="project" value="TreeGrafter"/>
</dbReference>
<keyword evidence="2" id="KW-0424">Laminin EGF-like domain</keyword>
<dbReference type="GO" id="GO:0009887">
    <property type="term" value="P:animal organ morphogenesis"/>
    <property type="evidence" value="ECO:0007669"/>
    <property type="project" value="TreeGrafter"/>
</dbReference>